<name>A0AAV4AGW8_9GAST</name>
<keyword evidence="5" id="KW-1185">Reference proteome</keyword>
<dbReference type="Proteomes" id="UP000735302">
    <property type="component" value="Unassembled WGS sequence"/>
</dbReference>
<sequence>MLNLEISESVQQLGATGKGAEGFTQLVMHEIKSDYENYLGTLLLPKDAQRAAFALRAFNVELAQVQDMVSDKRIGLMRMQFWKDAVAKIVQGSPPEAPVATELAGACSYYKLSRRWLERIVAARAAQLDNDYFKSMAVMEEYAEHVNSSLYYLLLECLGIKNVQADHAASHLGKAQGIVTTIRATPFHAAKRRVYLPMDILANHRVSHEDIIRGSTNQRVKDAVFDVASVAHQHLEKARSLKGSLPPKSNLVFLNATFCLVFDIAGDLNEKKYWSLCACMCDVKTSSKFCCVTSYVSM</sequence>
<proteinExistence type="predicted"/>
<dbReference type="AlphaFoldDB" id="A0AAV4AGW8"/>
<dbReference type="EC" id="2.5.1.32" evidence="2"/>
<dbReference type="InterPro" id="IPR002060">
    <property type="entry name" value="Squ/phyt_synthse"/>
</dbReference>
<dbReference type="Pfam" id="PF00494">
    <property type="entry name" value="SQS_PSY"/>
    <property type="match status" value="1"/>
</dbReference>
<dbReference type="GO" id="GO:0016117">
    <property type="term" value="P:carotenoid biosynthetic process"/>
    <property type="evidence" value="ECO:0007669"/>
    <property type="project" value="UniProtKB-KW"/>
</dbReference>
<dbReference type="InterPro" id="IPR008949">
    <property type="entry name" value="Isoprenoid_synthase_dom_sf"/>
</dbReference>
<evidence type="ECO:0000256" key="2">
    <source>
        <dbReference type="ARBA" id="ARBA00012396"/>
    </source>
</evidence>
<evidence type="ECO:0000313" key="4">
    <source>
        <dbReference type="EMBL" id="GFO05866.1"/>
    </source>
</evidence>
<evidence type="ECO:0000313" key="5">
    <source>
        <dbReference type="Proteomes" id="UP000735302"/>
    </source>
</evidence>
<reference evidence="4 5" key="1">
    <citation type="journal article" date="2021" name="Elife">
        <title>Chloroplast acquisition without the gene transfer in kleptoplastic sea slugs, Plakobranchus ocellatus.</title>
        <authorList>
            <person name="Maeda T."/>
            <person name="Takahashi S."/>
            <person name="Yoshida T."/>
            <person name="Shimamura S."/>
            <person name="Takaki Y."/>
            <person name="Nagai Y."/>
            <person name="Toyoda A."/>
            <person name="Suzuki Y."/>
            <person name="Arimoto A."/>
            <person name="Ishii H."/>
            <person name="Satoh N."/>
            <person name="Nishiyama T."/>
            <person name="Hasebe M."/>
            <person name="Maruyama T."/>
            <person name="Minagawa J."/>
            <person name="Obokata J."/>
            <person name="Shigenobu S."/>
        </authorList>
    </citation>
    <scope>NUCLEOTIDE SEQUENCE [LARGE SCALE GENOMIC DNA]</scope>
</reference>
<comment type="catalytic activity">
    <reaction evidence="1">
        <text>2 (2E,6E,10E)-geranylgeranyl diphosphate = 15-cis-phytoene + 2 diphosphate</text>
        <dbReference type="Rhea" id="RHEA:34475"/>
        <dbReference type="ChEBI" id="CHEBI:27787"/>
        <dbReference type="ChEBI" id="CHEBI:33019"/>
        <dbReference type="ChEBI" id="CHEBI:58756"/>
        <dbReference type="EC" id="2.5.1.32"/>
    </reaction>
</comment>
<organism evidence="4 5">
    <name type="scientific">Plakobranchus ocellatus</name>
    <dbReference type="NCBI Taxonomy" id="259542"/>
    <lineage>
        <taxon>Eukaryota</taxon>
        <taxon>Metazoa</taxon>
        <taxon>Spiralia</taxon>
        <taxon>Lophotrochozoa</taxon>
        <taxon>Mollusca</taxon>
        <taxon>Gastropoda</taxon>
        <taxon>Heterobranchia</taxon>
        <taxon>Euthyneura</taxon>
        <taxon>Panpulmonata</taxon>
        <taxon>Sacoglossa</taxon>
        <taxon>Placobranchoidea</taxon>
        <taxon>Plakobranchidae</taxon>
        <taxon>Plakobranchus</taxon>
    </lineage>
</organism>
<dbReference type="SUPFAM" id="SSF48576">
    <property type="entry name" value="Terpenoid synthases"/>
    <property type="match status" value="1"/>
</dbReference>
<comment type="caution">
    <text evidence="4">The sequence shown here is derived from an EMBL/GenBank/DDBJ whole genome shotgun (WGS) entry which is preliminary data.</text>
</comment>
<evidence type="ECO:0000256" key="3">
    <source>
        <dbReference type="ARBA" id="ARBA00022746"/>
    </source>
</evidence>
<keyword evidence="3" id="KW-0125">Carotenoid biosynthesis</keyword>
<dbReference type="PANTHER" id="PTHR31480">
    <property type="entry name" value="BIFUNCTIONAL LYCOPENE CYCLASE/PHYTOENE SYNTHASE"/>
    <property type="match status" value="1"/>
</dbReference>
<gene>
    <name evidence="4" type="ORF">PoB_003237100</name>
</gene>
<protein>
    <recommendedName>
        <fullName evidence="2">15-cis-phytoene synthase</fullName>
        <ecNumber evidence="2">2.5.1.32</ecNumber>
    </recommendedName>
</protein>
<dbReference type="Gene3D" id="1.10.600.10">
    <property type="entry name" value="Farnesyl Diphosphate Synthase"/>
    <property type="match status" value="1"/>
</dbReference>
<accession>A0AAV4AGW8</accession>
<dbReference type="EMBL" id="BLXT01003754">
    <property type="protein sequence ID" value="GFO05866.1"/>
    <property type="molecule type" value="Genomic_DNA"/>
</dbReference>
<evidence type="ECO:0000256" key="1">
    <source>
        <dbReference type="ARBA" id="ARBA00001805"/>
    </source>
</evidence>